<evidence type="ECO:0000256" key="2">
    <source>
        <dbReference type="ARBA" id="ARBA00022448"/>
    </source>
</evidence>
<proteinExistence type="inferred from homology"/>
<dbReference type="PANTHER" id="PTHR43744">
    <property type="entry name" value="ABC TRANSPORTER PERMEASE PROTEIN MG189-RELATED-RELATED"/>
    <property type="match status" value="1"/>
</dbReference>
<feature type="transmembrane region" description="Helical" evidence="7">
    <location>
        <begin position="183"/>
        <end position="208"/>
    </location>
</feature>
<keyword evidence="2 7" id="KW-0813">Transport</keyword>
<keyword evidence="3" id="KW-1003">Cell membrane</keyword>
<dbReference type="EMBL" id="BOSL01000021">
    <property type="protein sequence ID" value="GIP55619.1"/>
    <property type="molecule type" value="Genomic_DNA"/>
</dbReference>
<dbReference type="Gene3D" id="1.10.3720.10">
    <property type="entry name" value="MetI-like"/>
    <property type="match status" value="1"/>
</dbReference>
<feature type="transmembrane region" description="Helical" evidence="7">
    <location>
        <begin position="141"/>
        <end position="162"/>
    </location>
</feature>
<keyword evidence="4 7" id="KW-0812">Transmembrane</keyword>
<reference evidence="9 10" key="1">
    <citation type="submission" date="2021-03" db="EMBL/GenBank/DDBJ databases">
        <title>Antimicrobial resistance genes in bacteria isolated from Japanese honey, and their potential for conferring macrolide and lincosamide resistance in the American foulbrood pathogen Paenibacillus larvae.</title>
        <authorList>
            <person name="Okamoto M."/>
            <person name="Kumagai M."/>
            <person name="Kanamori H."/>
            <person name="Takamatsu D."/>
        </authorList>
    </citation>
    <scope>NUCLEOTIDE SEQUENCE [LARGE SCALE GENOMIC DNA]</scope>
    <source>
        <strain evidence="9 10">J42TS3</strain>
    </source>
</reference>
<evidence type="ECO:0000256" key="5">
    <source>
        <dbReference type="ARBA" id="ARBA00022989"/>
    </source>
</evidence>
<dbReference type="Pfam" id="PF00528">
    <property type="entry name" value="BPD_transp_1"/>
    <property type="match status" value="1"/>
</dbReference>
<evidence type="ECO:0000256" key="3">
    <source>
        <dbReference type="ARBA" id="ARBA00022475"/>
    </source>
</evidence>
<feature type="domain" description="ABC transmembrane type-1" evidence="8">
    <location>
        <begin position="70"/>
        <end position="262"/>
    </location>
</feature>
<dbReference type="InterPro" id="IPR000515">
    <property type="entry name" value="MetI-like"/>
</dbReference>
<evidence type="ECO:0000256" key="4">
    <source>
        <dbReference type="ARBA" id="ARBA00022692"/>
    </source>
</evidence>
<keyword evidence="6 7" id="KW-0472">Membrane</keyword>
<evidence type="ECO:0000313" key="10">
    <source>
        <dbReference type="Proteomes" id="UP000679992"/>
    </source>
</evidence>
<gene>
    <name evidence="9" type="ORF">J42TS3_46540</name>
</gene>
<feature type="transmembrane region" description="Helical" evidence="7">
    <location>
        <begin position="241"/>
        <end position="261"/>
    </location>
</feature>
<comment type="caution">
    <text evidence="9">The sequence shown here is derived from an EMBL/GenBank/DDBJ whole genome shotgun (WGS) entry which is preliminary data.</text>
</comment>
<evidence type="ECO:0000256" key="6">
    <source>
        <dbReference type="ARBA" id="ARBA00023136"/>
    </source>
</evidence>
<evidence type="ECO:0000256" key="1">
    <source>
        <dbReference type="ARBA" id="ARBA00004651"/>
    </source>
</evidence>
<dbReference type="Proteomes" id="UP000679992">
    <property type="component" value="Unassembled WGS sequence"/>
</dbReference>
<organism evidence="9 10">
    <name type="scientific">Paenibacillus vini</name>
    <dbReference type="NCBI Taxonomy" id="1476024"/>
    <lineage>
        <taxon>Bacteria</taxon>
        <taxon>Bacillati</taxon>
        <taxon>Bacillota</taxon>
        <taxon>Bacilli</taxon>
        <taxon>Bacillales</taxon>
        <taxon>Paenibacillaceae</taxon>
        <taxon>Paenibacillus</taxon>
    </lineage>
</organism>
<evidence type="ECO:0000259" key="8">
    <source>
        <dbReference type="PROSITE" id="PS50928"/>
    </source>
</evidence>
<dbReference type="RefSeq" id="WP_211024686.1">
    <property type="nucleotide sequence ID" value="NZ_BOSL01000021.1"/>
</dbReference>
<sequence length="277" mass="30958">MIRTQKFKNVTFNCLYAIIGAVMLLPIYYLLVTTFKTPAEATARPLGLPTTWNFGNYIEAFTAMNYPRAFTNNLLITGIAVIILILISSMAAYVIARSNRLIFKWMFSIFMVGLIIPFQIAIIPLYKIIAGLHLMNTLPGVILIDVFCINLPLSIFLFRGFINTVPIELEEAAAIDGYGTFRTFLSIIFPLLKPIVSTVAILDALAIWNDFLTPLLFLQDPRKAVLLQEVYKNVGPFSTDWTSFFPMLVLSTLPLVIFFLIMQKSIIDGVVAGAVKG</sequence>
<protein>
    <submittedName>
        <fullName evidence="9">Sugar ABC transporter permease</fullName>
    </submittedName>
</protein>
<comment type="similarity">
    <text evidence="7">Belongs to the binding-protein-dependent transport system permease family.</text>
</comment>
<feature type="transmembrane region" description="Helical" evidence="7">
    <location>
        <begin position="74"/>
        <end position="95"/>
    </location>
</feature>
<dbReference type="SUPFAM" id="SSF161098">
    <property type="entry name" value="MetI-like"/>
    <property type="match status" value="1"/>
</dbReference>
<dbReference type="InterPro" id="IPR035906">
    <property type="entry name" value="MetI-like_sf"/>
</dbReference>
<accession>A0ABQ4MI03</accession>
<keyword evidence="10" id="KW-1185">Reference proteome</keyword>
<feature type="transmembrane region" description="Helical" evidence="7">
    <location>
        <begin position="12"/>
        <end position="31"/>
    </location>
</feature>
<dbReference type="CDD" id="cd06261">
    <property type="entry name" value="TM_PBP2"/>
    <property type="match status" value="1"/>
</dbReference>
<dbReference type="PANTHER" id="PTHR43744:SF12">
    <property type="entry name" value="ABC TRANSPORTER PERMEASE PROTEIN MG189-RELATED"/>
    <property type="match status" value="1"/>
</dbReference>
<evidence type="ECO:0000313" key="9">
    <source>
        <dbReference type="EMBL" id="GIP55619.1"/>
    </source>
</evidence>
<feature type="transmembrane region" description="Helical" evidence="7">
    <location>
        <begin position="107"/>
        <end position="129"/>
    </location>
</feature>
<dbReference type="PROSITE" id="PS50928">
    <property type="entry name" value="ABC_TM1"/>
    <property type="match status" value="1"/>
</dbReference>
<name>A0ABQ4MI03_9BACL</name>
<keyword evidence="5 7" id="KW-1133">Transmembrane helix</keyword>
<comment type="subcellular location">
    <subcellularLocation>
        <location evidence="1 7">Cell membrane</location>
        <topology evidence="1 7">Multi-pass membrane protein</topology>
    </subcellularLocation>
</comment>
<evidence type="ECO:0000256" key="7">
    <source>
        <dbReference type="RuleBase" id="RU363032"/>
    </source>
</evidence>